<gene>
    <name evidence="1" type="ORF">DSM3645_13238</name>
</gene>
<name>A4A2I5_9BACT</name>
<comment type="caution">
    <text evidence="1">The sequence shown here is derived from an EMBL/GenBank/DDBJ whole genome shotgun (WGS) entry which is preliminary data.</text>
</comment>
<sequence>MRKVRRAFKGMRNEVGKTPAKLVGVIFALNRVLIG</sequence>
<organism evidence="1 2">
    <name type="scientific">Blastopirellula marina DSM 3645</name>
    <dbReference type="NCBI Taxonomy" id="314230"/>
    <lineage>
        <taxon>Bacteria</taxon>
        <taxon>Pseudomonadati</taxon>
        <taxon>Planctomycetota</taxon>
        <taxon>Planctomycetia</taxon>
        <taxon>Pirellulales</taxon>
        <taxon>Pirellulaceae</taxon>
        <taxon>Blastopirellula</taxon>
    </lineage>
</organism>
<accession>A4A2I5</accession>
<reference evidence="1 2" key="1">
    <citation type="submission" date="2006-02" db="EMBL/GenBank/DDBJ databases">
        <authorList>
            <person name="Amann R."/>
            <person name="Ferriera S."/>
            <person name="Johnson J."/>
            <person name="Kravitz S."/>
            <person name="Halpern A."/>
            <person name="Remington K."/>
            <person name="Beeson K."/>
            <person name="Tran B."/>
            <person name="Rogers Y.-H."/>
            <person name="Friedman R."/>
            <person name="Venter J.C."/>
        </authorList>
    </citation>
    <scope>NUCLEOTIDE SEQUENCE [LARGE SCALE GENOMIC DNA]</scope>
    <source>
        <strain evidence="1 2">DSM 3645</strain>
    </source>
</reference>
<dbReference type="HOGENOM" id="CLU_3363562_0_0_0"/>
<dbReference type="AlphaFoldDB" id="A4A2I5"/>
<dbReference type="EMBL" id="AANZ01000046">
    <property type="protein sequence ID" value="EAQ77005.1"/>
    <property type="molecule type" value="Genomic_DNA"/>
</dbReference>
<protein>
    <submittedName>
        <fullName evidence="1">Uncharacterized protein</fullName>
    </submittedName>
</protein>
<evidence type="ECO:0000313" key="2">
    <source>
        <dbReference type="Proteomes" id="UP000004358"/>
    </source>
</evidence>
<proteinExistence type="predicted"/>
<dbReference type="STRING" id="314230.DSM3645_13238"/>
<dbReference type="Proteomes" id="UP000004358">
    <property type="component" value="Unassembled WGS sequence"/>
</dbReference>
<evidence type="ECO:0000313" key="1">
    <source>
        <dbReference type="EMBL" id="EAQ77005.1"/>
    </source>
</evidence>